<dbReference type="GO" id="GO:0000049">
    <property type="term" value="F:tRNA binding"/>
    <property type="evidence" value="ECO:0007669"/>
    <property type="project" value="InterPro"/>
</dbReference>
<reference evidence="7" key="1">
    <citation type="submission" date="2013-08" db="EMBL/GenBank/DDBJ databases">
        <authorList>
            <person name="Mendez C."/>
            <person name="Richter M."/>
            <person name="Ferrer M."/>
            <person name="Sanchez J."/>
        </authorList>
    </citation>
    <scope>NUCLEOTIDE SEQUENCE</scope>
</reference>
<feature type="non-terminal residue" evidence="7">
    <location>
        <position position="186"/>
    </location>
</feature>
<dbReference type="EMBL" id="AUZY01001959">
    <property type="protein sequence ID" value="EQD73448.1"/>
    <property type="molecule type" value="Genomic_DNA"/>
</dbReference>
<keyword evidence="1" id="KW-0436">Ligase</keyword>
<protein>
    <submittedName>
        <fullName evidence="7">Phenylalanyl-tRNA synthetase, alpha subunit</fullName>
    </submittedName>
</protein>
<comment type="caution">
    <text evidence="7">The sequence shown here is derived from an EMBL/GenBank/DDBJ whole genome shotgun (WGS) entry which is preliminary data.</text>
</comment>
<keyword evidence="4" id="KW-0648">Protein biosynthesis</keyword>
<dbReference type="Pfam" id="PF01409">
    <property type="entry name" value="tRNA-synt_2d"/>
    <property type="match status" value="1"/>
</dbReference>
<sequence>MMRARSWEGRAFRPYDVRAPVPYLMGPRPHPYAAWLEEFEDVLIGLGFQQAEGPLIETEFWNSDLLFMPQDHPARSIHDVLYLEQLEGQPPPARLAARVAAVHEGRALPGERRPIGPGWGGSYDPRIASHPVLRSQTTAVSGRFMAANPRPPFRMFSIDRNFRFEALDARHHIEFAQCEGILGEEG</sequence>
<dbReference type="SUPFAM" id="SSF55681">
    <property type="entry name" value="Class II aaRS and biotin synthetases"/>
    <property type="match status" value="1"/>
</dbReference>
<organism evidence="7">
    <name type="scientific">mine drainage metagenome</name>
    <dbReference type="NCBI Taxonomy" id="410659"/>
    <lineage>
        <taxon>unclassified sequences</taxon>
        <taxon>metagenomes</taxon>
        <taxon>ecological metagenomes</taxon>
    </lineage>
</organism>
<dbReference type="GO" id="GO:0004812">
    <property type="term" value="F:aminoacyl-tRNA ligase activity"/>
    <property type="evidence" value="ECO:0007669"/>
    <property type="project" value="UniProtKB-KW"/>
</dbReference>
<dbReference type="AlphaFoldDB" id="T1BXR4"/>
<dbReference type="GO" id="GO:0005524">
    <property type="term" value="F:ATP binding"/>
    <property type="evidence" value="ECO:0007669"/>
    <property type="project" value="UniProtKB-KW"/>
</dbReference>
<evidence type="ECO:0000256" key="3">
    <source>
        <dbReference type="ARBA" id="ARBA00022840"/>
    </source>
</evidence>
<proteinExistence type="predicted"/>
<keyword evidence="2" id="KW-0547">Nucleotide-binding</keyword>
<gene>
    <name evidence="7" type="ORF">B1B_03215</name>
</gene>
<keyword evidence="5 7" id="KW-0030">Aminoacyl-tRNA synthetase</keyword>
<dbReference type="InterPro" id="IPR045864">
    <property type="entry name" value="aa-tRNA-synth_II/BPL/LPL"/>
</dbReference>
<accession>T1BXR4</accession>
<dbReference type="GO" id="GO:0043039">
    <property type="term" value="P:tRNA aminoacylation"/>
    <property type="evidence" value="ECO:0007669"/>
    <property type="project" value="InterPro"/>
</dbReference>
<evidence type="ECO:0000256" key="4">
    <source>
        <dbReference type="ARBA" id="ARBA00022917"/>
    </source>
</evidence>
<feature type="domain" description="Phenylalanyl-tRNA synthetase" evidence="6">
    <location>
        <begin position="15"/>
        <end position="185"/>
    </location>
</feature>
<evidence type="ECO:0000313" key="7">
    <source>
        <dbReference type="EMBL" id="EQD73448.1"/>
    </source>
</evidence>
<evidence type="ECO:0000256" key="1">
    <source>
        <dbReference type="ARBA" id="ARBA00022598"/>
    </source>
</evidence>
<keyword evidence="3" id="KW-0067">ATP-binding</keyword>
<dbReference type="GO" id="GO:0006412">
    <property type="term" value="P:translation"/>
    <property type="evidence" value="ECO:0007669"/>
    <property type="project" value="UniProtKB-KW"/>
</dbReference>
<evidence type="ECO:0000256" key="5">
    <source>
        <dbReference type="ARBA" id="ARBA00023146"/>
    </source>
</evidence>
<reference evidence="7" key="2">
    <citation type="journal article" date="2014" name="ISME J.">
        <title>Microbial stratification in low pH oxic and suboxic macroscopic growths along an acid mine drainage.</title>
        <authorList>
            <person name="Mendez-Garcia C."/>
            <person name="Mesa V."/>
            <person name="Sprenger R.R."/>
            <person name="Richter M."/>
            <person name="Diez M.S."/>
            <person name="Solano J."/>
            <person name="Bargiela R."/>
            <person name="Golyshina O.V."/>
            <person name="Manteca A."/>
            <person name="Ramos J.L."/>
            <person name="Gallego J.R."/>
            <person name="Llorente I."/>
            <person name="Martins Dos Santos V.A."/>
            <person name="Jensen O.N."/>
            <person name="Pelaez A.I."/>
            <person name="Sanchez J."/>
            <person name="Ferrer M."/>
        </authorList>
    </citation>
    <scope>NUCLEOTIDE SEQUENCE</scope>
</reference>
<name>T1BXR4_9ZZZZ</name>
<evidence type="ECO:0000259" key="6">
    <source>
        <dbReference type="Pfam" id="PF01409"/>
    </source>
</evidence>
<evidence type="ECO:0000256" key="2">
    <source>
        <dbReference type="ARBA" id="ARBA00022741"/>
    </source>
</evidence>
<dbReference type="Gene3D" id="3.30.930.10">
    <property type="entry name" value="Bira Bifunctional Protein, Domain 2"/>
    <property type="match status" value="1"/>
</dbReference>
<dbReference type="InterPro" id="IPR002319">
    <property type="entry name" value="Phenylalanyl-tRNA_Synthase"/>
</dbReference>